<gene>
    <name evidence="2" type="ORF">HK100_002520</name>
</gene>
<keyword evidence="3" id="KW-1185">Reference proteome</keyword>
<feature type="transmembrane region" description="Helical" evidence="1">
    <location>
        <begin position="265"/>
        <end position="288"/>
    </location>
</feature>
<reference evidence="2" key="1">
    <citation type="submission" date="2020-05" db="EMBL/GenBank/DDBJ databases">
        <title>Phylogenomic resolution of chytrid fungi.</title>
        <authorList>
            <person name="Stajich J.E."/>
            <person name="Amses K."/>
            <person name="Simmons R."/>
            <person name="Seto K."/>
            <person name="Myers J."/>
            <person name="Bonds A."/>
            <person name="Quandt C.A."/>
            <person name="Barry K."/>
            <person name="Liu P."/>
            <person name="Grigoriev I."/>
            <person name="Longcore J.E."/>
            <person name="James T.Y."/>
        </authorList>
    </citation>
    <scope>NUCLEOTIDE SEQUENCE</scope>
    <source>
        <strain evidence="2">JEL0513</strain>
    </source>
</reference>
<accession>A0AAD5T849</accession>
<organism evidence="2 3">
    <name type="scientific">Physocladia obscura</name>
    <dbReference type="NCBI Taxonomy" id="109957"/>
    <lineage>
        <taxon>Eukaryota</taxon>
        <taxon>Fungi</taxon>
        <taxon>Fungi incertae sedis</taxon>
        <taxon>Chytridiomycota</taxon>
        <taxon>Chytridiomycota incertae sedis</taxon>
        <taxon>Chytridiomycetes</taxon>
        <taxon>Chytridiales</taxon>
        <taxon>Chytriomycetaceae</taxon>
        <taxon>Physocladia</taxon>
    </lineage>
</organism>
<sequence length="467" mass="49294">MSEGSIGTNGRCESYGKYPPSYTQGNQVCIPPGTVITTCGALFTASGTNLYILIIQDDGNLGFYYSSSITPYLNGYEFEHSGLSVWSDYSVTRAPVNTTFTYATDGDISVSGGYSWSLGTYGTNGLFCVDSVSGTVTLYNAGPTSLTNPVWEVTCSTTSCTTAFVLSGYPSTASSPGPSAVLPTTIASAVASSVVAVTTTSSTTLAATSASAVITAATNSDTAGVSSSNSSGDNINSISKTGNISNNSSNISGSISNTSSTNVPVIVGSVCGVIAVLGIFAFAYFVYARKYKKQEYDRENINTKALPVTPEAAPIASFATATTPSSSYFSNTGRIPDSLHSDKPRATTSFFDDINNFQQQQPHHDSSDGSSTKEHRKPSLALKFEVLDMSRVHEWDPDKAAIWIFRNGGGEVGFAKAKEERITGYSLLTEKVDDIMNVIPTKKFGDKAILRQALVDLQNTVSLPAYS</sequence>
<comment type="caution">
    <text evidence="2">The sequence shown here is derived from an EMBL/GenBank/DDBJ whole genome shotgun (WGS) entry which is preliminary data.</text>
</comment>
<evidence type="ECO:0000313" key="3">
    <source>
        <dbReference type="Proteomes" id="UP001211907"/>
    </source>
</evidence>
<keyword evidence="1" id="KW-0472">Membrane</keyword>
<proteinExistence type="predicted"/>
<dbReference type="EMBL" id="JADGJH010000159">
    <property type="protein sequence ID" value="KAJ3135582.1"/>
    <property type="molecule type" value="Genomic_DNA"/>
</dbReference>
<dbReference type="AlphaFoldDB" id="A0AAD5T849"/>
<keyword evidence="1" id="KW-0812">Transmembrane</keyword>
<keyword evidence="1" id="KW-1133">Transmembrane helix</keyword>
<evidence type="ECO:0000313" key="2">
    <source>
        <dbReference type="EMBL" id="KAJ3135582.1"/>
    </source>
</evidence>
<dbReference type="Proteomes" id="UP001211907">
    <property type="component" value="Unassembled WGS sequence"/>
</dbReference>
<name>A0AAD5T849_9FUNG</name>
<evidence type="ECO:0000256" key="1">
    <source>
        <dbReference type="SAM" id="Phobius"/>
    </source>
</evidence>
<protein>
    <submittedName>
        <fullName evidence="2">Uncharacterized protein</fullName>
    </submittedName>
</protein>